<feature type="non-terminal residue" evidence="8">
    <location>
        <position position="1"/>
    </location>
</feature>
<feature type="domain" description="Zn(2)-C6 fungal-type" evidence="7">
    <location>
        <begin position="79"/>
        <end position="107"/>
    </location>
</feature>
<evidence type="ECO:0000256" key="3">
    <source>
        <dbReference type="ARBA" id="ARBA00023015"/>
    </source>
</evidence>
<dbReference type="InterPro" id="IPR001138">
    <property type="entry name" value="Zn2Cys6_DnaBD"/>
</dbReference>
<feature type="compositionally biased region" description="Low complexity" evidence="6">
    <location>
        <begin position="208"/>
        <end position="217"/>
    </location>
</feature>
<keyword evidence="3" id="KW-0805">Transcription regulation</keyword>
<comment type="caution">
    <text evidence="8">The sequence shown here is derived from an EMBL/GenBank/DDBJ whole genome shotgun (WGS) entry which is preliminary data.</text>
</comment>
<protein>
    <recommendedName>
        <fullName evidence="7">Zn(2)-C6 fungal-type domain-containing protein</fullName>
    </recommendedName>
</protein>
<keyword evidence="5" id="KW-0539">Nucleus</keyword>
<evidence type="ECO:0000259" key="7">
    <source>
        <dbReference type="PROSITE" id="PS50048"/>
    </source>
</evidence>
<dbReference type="GO" id="GO:0008270">
    <property type="term" value="F:zinc ion binding"/>
    <property type="evidence" value="ECO:0007669"/>
    <property type="project" value="InterPro"/>
</dbReference>
<dbReference type="InterPro" id="IPR036864">
    <property type="entry name" value="Zn2-C6_fun-type_DNA-bd_sf"/>
</dbReference>
<dbReference type="PANTHER" id="PTHR47660">
    <property type="entry name" value="TRANSCRIPTION FACTOR WITH C2H2 AND ZN(2)-CYS(6) DNA BINDING DOMAIN (EUROFUNG)-RELATED-RELATED"/>
    <property type="match status" value="1"/>
</dbReference>
<evidence type="ECO:0000313" key="8">
    <source>
        <dbReference type="EMBL" id="KAJ7334249.1"/>
    </source>
</evidence>
<dbReference type="AlphaFoldDB" id="A0AAD6ZQH3"/>
<feature type="domain" description="Zn(2)-C6 fungal-type" evidence="7">
    <location>
        <begin position="120"/>
        <end position="149"/>
    </location>
</feature>
<accession>A0AAD6ZQH3</accession>
<organism evidence="8 9">
    <name type="scientific">Mycena albidolilacea</name>
    <dbReference type="NCBI Taxonomy" id="1033008"/>
    <lineage>
        <taxon>Eukaryota</taxon>
        <taxon>Fungi</taxon>
        <taxon>Dikarya</taxon>
        <taxon>Basidiomycota</taxon>
        <taxon>Agaricomycotina</taxon>
        <taxon>Agaricomycetes</taxon>
        <taxon>Agaricomycetidae</taxon>
        <taxon>Agaricales</taxon>
        <taxon>Marasmiineae</taxon>
        <taxon>Mycenaceae</taxon>
        <taxon>Mycena</taxon>
    </lineage>
</organism>
<dbReference type="Proteomes" id="UP001218218">
    <property type="component" value="Unassembled WGS sequence"/>
</dbReference>
<dbReference type="SUPFAM" id="SSF57701">
    <property type="entry name" value="Zn2/Cys6 DNA-binding domain"/>
    <property type="match status" value="3"/>
</dbReference>
<dbReference type="PROSITE" id="PS00463">
    <property type="entry name" value="ZN2_CY6_FUNGAL_1"/>
    <property type="match status" value="2"/>
</dbReference>
<feature type="domain" description="Zn(2)-C6 fungal-type" evidence="7">
    <location>
        <begin position="164"/>
        <end position="191"/>
    </location>
</feature>
<sequence length="255" mass="27306">RRDKTRCDGARPCGGCTRKRVQCLDGCDPCRRARARCEKTGGDSCARCDLKELICTEDAQGAPPPPRASPPAAERVKTACQGCKNDNKKCDDQRPCARCVARSEMCVPLPARARKNTKTRCEACRKGNFRCDDARPCPNCVSAGIECVNPARKGPGCGTRVRAACIHCRRNKVRCDGERPCAGCTRRGWECQEQGTRGVVASTSHAESTSPQPSASAMPPPSDPSMFAVLSYPTNPFPSSNPLPTAPPPADASPS</sequence>
<proteinExistence type="predicted"/>
<keyword evidence="1" id="KW-0479">Metal-binding</keyword>
<evidence type="ECO:0000313" key="9">
    <source>
        <dbReference type="Proteomes" id="UP001218218"/>
    </source>
</evidence>
<dbReference type="PROSITE" id="PS50048">
    <property type="entry name" value="ZN2_CY6_FUNGAL_2"/>
    <property type="match status" value="3"/>
</dbReference>
<dbReference type="Pfam" id="PF00172">
    <property type="entry name" value="Zn_clus"/>
    <property type="match status" value="3"/>
</dbReference>
<reference evidence="8" key="1">
    <citation type="submission" date="2023-03" db="EMBL/GenBank/DDBJ databases">
        <title>Massive genome expansion in bonnet fungi (Mycena s.s.) driven by repeated elements and novel gene families across ecological guilds.</title>
        <authorList>
            <consortium name="Lawrence Berkeley National Laboratory"/>
            <person name="Harder C.B."/>
            <person name="Miyauchi S."/>
            <person name="Viragh M."/>
            <person name="Kuo A."/>
            <person name="Thoen E."/>
            <person name="Andreopoulos B."/>
            <person name="Lu D."/>
            <person name="Skrede I."/>
            <person name="Drula E."/>
            <person name="Henrissat B."/>
            <person name="Morin E."/>
            <person name="Kohler A."/>
            <person name="Barry K."/>
            <person name="LaButti K."/>
            <person name="Morin E."/>
            <person name="Salamov A."/>
            <person name="Lipzen A."/>
            <person name="Mereny Z."/>
            <person name="Hegedus B."/>
            <person name="Baldrian P."/>
            <person name="Stursova M."/>
            <person name="Weitz H."/>
            <person name="Taylor A."/>
            <person name="Grigoriev I.V."/>
            <person name="Nagy L.G."/>
            <person name="Martin F."/>
            <person name="Kauserud H."/>
        </authorList>
    </citation>
    <scope>NUCLEOTIDE SEQUENCE</scope>
    <source>
        <strain evidence="8">CBHHK002</strain>
    </source>
</reference>
<evidence type="ECO:0000256" key="4">
    <source>
        <dbReference type="ARBA" id="ARBA00023163"/>
    </source>
</evidence>
<feature type="region of interest" description="Disordered" evidence="6">
    <location>
        <begin position="202"/>
        <end position="255"/>
    </location>
</feature>
<keyword evidence="4" id="KW-0804">Transcription</keyword>
<dbReference type="SMART" id="SM00066">
    <property type="entry name" value="GAL4"/>
    <property type="match status" value="3"/>
</dbReference>
<evidence type="ECO:0000256" key="6">
    <source>
        <dbReference type="SAM" id="MobiDB-lite"/>
    </source>
</evidence>
<name>A0AAD6ZQH3_9AGAR</name>
<gene>
    <name evidence="8" type="ORF">DFH08DRAFT_707408</name>
</gene>
<dbReference type="CDD" id="cd00067">
    <property type="entry name" value="GAL4"/>
    <property type="match status" value="1"/>
</dbReference>
<feature type="compositionally biased region" description="Pro residues" evidence="6">
    <location>
        <begin position="235"/>
        <end position="255"/>
    </location>
</feature>
<dbReference type="Gene3D" id="4.10.240.10">
    <property type="entry name" value="Zn(2)-C6 fungal-type DNA-binding domain"/>
    <property type="match status" value="3"/>
</dbReference>
<keyword evidence="2" id="KW-0862">Zinc</keyword>
<evidence type="ECO:0000256" key="2">
    <source>
        <dbReference type="ARBA" id="ARBA00022833"/>
    </source>
</evidence>
<dbReference type="GO" id="GO:0000981">
    <property type="term" value="F:DNA-binding transcription factor activity, RNA polymerase II-specific"/>
    <property type="evidence" value="ECO:0007669"/>
    <property type="project" value="InterPro"/>
</dbReference>
<keyword evidence="9" id="KW-1185">Reference proteome</keyword>
<evidence type="ECO:0000256" key="5">
    <source>
        <dbReference type="ARBA" id="ARBA00023242"/>
    </source>
</evidence>
<dbReference type="EMBL" id="JARIHO010000033">
    <property type="protein sequence ID" value="KAJ7334249.1"/>
    <property type="molecule type" value="Genomic_DNA"/>
</dbReference>
<evidence type="ECO:0000256" key="1">
    <source>
        <dbReference type="ARBA" id="ARBA00022723"/>
    </source>
</evidence>